<evidence type="ECO:0000256" key="6">
    <source>
        <dbReference type="ARBA" id="ARBA00022989"/>
    </source>
</evidence>
<dbReference type="InterPro" id="IPR002067">
    <property type="entry name" value="MCP"/>
</dbReference>
<comment type="subcellular location">
    <subcellularLocation>
        <location evidence="1">Mitochondrion membrane</location>
        <topology evidence="1">Multi-pass membrane protein</topology>
    </subcellularLocation>
</comment>
<gene>
    <name evidence="9" type="ORF">TrRE_jg3613</name>
</gene>
<evidence type="ECO:0000256" key="5">
    <source>
        <dbReference type="ARBA" id="ARBA00022737"/>
    </source>
</evidence>
<dbReference type="InterPro" id="IPR050567">
    <property type="entry name" value="Mitochondrial_Carrier"/>
</dbReference>
<dbReference type="PRINTS" id="PR00926">
    <property type="entry name" value="MITOCARRIER"/>
</dbReference>
<name>A0A9W6ZGZ3_9STRA</name>
<sequence>MSSFEISIAAGSSAGFASTLLVYPLDLIRTKIQAGAISKRPPTTMEIVRPMLSRPSLFYTGLSIPLASQIVYKSTIFTTMSFLQSNIGGDYPFLNGCIAGGVNALLFVTPTEYIRNNIIVNGSSLGSFRNLSVLAMYRGATWSVLRDVVGCGGFFSSSSLISENFPEVPSYVRGAFAGVAFWTLALPLDSIKTLVQTKKSREAVYESVKKNPGRLFSSWGVAFARGIPGAASTIAVYEFVSDRLEGERRNSGIL</sequence>
<keyword evidence="10" id="KW-1185">Reference proteome</keyword>
<keyword evidence="8" id="KW-0472">Membrane</keyword>
<evidence type="ECO:0008006" key="11">
    <source>
        <dbReference type="Google" id="ProtNLM"/>
    </source>
</evidence>
<evidence type="ECO:0000313" key="10">
    <source>
        <dbReference type="Proteomes" id="UP001165082"/>
    </source>
</evidence>
<dbReference type="InterPro" id="IPR018108">
    <property type="entry name" value="MCP_transmembrane"/>
</dbReference>
<accession>A0A9W6ZGZ3</accession>
<dbReference type="PANTHER" id="PTHR45624:SF10">
    <property type="entry name" value="SLC (SOLUTE CARRIER) HOMOLOG"/>
    <property type="match status" value="1"/>
</dbReference>
<dbReference type="GO" id="GO:0031966">
    <property type="term" value="C:mitochondrial membrane"/>
    <property type="evidence" value="ECO:0007669"/>
    <property type="project" value="UniProtKB-SubCell"/>
</dbReference>
<organism evidence="9 10">
    <name type="scientific">Triparma retinervis</name>
    <dbReference type="NCBI Taxonomy" id="2557542"/>
    <lineage>
        <taxon>Eukaryota</taxon>
        <taxon>Sar</taxon>
        <taxon>Stramenopiles</taxon>
        <taxon>Ochrophyta</taxon>
        <taxon>Bolidophyceae</taxon>
        <taxon>Parmales</taxon>
        <taxon>Triparmaceae</taxon>
        <taxon>Triparma</taxon>
    </lineage>
</organism>
<evidence type="ECO:0000256" key="7">
    <source>
        <dbReference type="ARBA" id="ARBA00023128"/>
    </source>
</evidence>
<keyword evidence="3" id="KW-0813">Transport</keyword>
<dbReference type="Pfam" id="PF00153">
    <property type="entry name" value="Mito_carr"/>
    <property type="match status" value="2"/>
</dbReference>
<evidence type="ECO:0000256" key="4">
    <source>
        <dbReference type="ARBA" id="ARBA00022692"/>
    </source>
</evidence>
<dbReference type="GO" id="GO:0022857">
    <property type="term" value="F:transmembrane transporter activity"/>
    <property type="evidence" value="ECO:0007669"/>
    <property type="project" value="TreeGrafter"/>
</dbReference>
<keyword evidence="6" id="KW-1133">Transmembrane helix</keyword>
<dbReference type="InterPro" id="IPR023395">
    <property type="entry name" value="MCP_dom_sf"/>
</dbReference>
<evidence type="ECO:0000313" key="9">
    <source>
        <dbReference type="EMBL" id="GMH54192.1"/>
    </source>
</evidence>
<dbReference type="EMBL" id="BRXZ01000798">
    <property type="protein sequence ID" value="GMH54192.1"/>
    <property type="molecule type" value="Genomic_DNA"/>
</dbReference>
<dbReference type="Proteomes" id="UP001165082">
    <property type="component" value="Unassembled WGS sequence"/>
</dbReference>
<comment type="similarity">
    <text evidence="2">Belongs to the mitochondrial carrier (TC 2.A.29) family.</text>
</comment>
<comment type="caution">
    <text evidence="9">The sequence shown here is derived from an EMBL/GenBank/DDBJ whole genome shotgun (WGS) entry which is preliminary data.</text>
</comment>
<dbReference type="PANTHER" id="PTHR45624">
    <property type="entry name" value="MITOCHONDRIAL BASIC AMINO ACIDS TRANSPORTER-RELATED"/>
    <property type="match status" value="1"/>
</dbReference>
<dbReference type="Gene3D" id="1.50.40.10">
    <property type="entry name" value="Mitochondrial carrier domain"/>
    <property type="match status" value="1"/>
</dbReference>
<protein>
    <recommendedName>
        <fullName evidence="11">Mitochondrial carrier protein</fullName>
    </recommendedName>
</protein>
<dbReference type="SUPFAM" id="SSF103506">
    <property type="entry name" value="Mitochondrial carrier"/>
    <property type="match status" value="1"/>
</dbReference>
<keyword evidence="7" id="KW-0496">Mitochondrion</keyword>
<keyword evidence="4" id="KW-0812">Transmembrane</keyword>
<evidence type="ECO:0000256" key="8">
    <source>
        <dbReference type="ARBA" id="ARBA00023136"/>
    </source>
</evidence>
<evidence type="ECO:0000256" key="3">
    <source>
        <dbReference type="ARBA" id="ARBA00022448"/>
    </source>
</evidence>
<dbReference type="OrthoDB" id="193856at2759"/>
<evidence type="ECO:0000256" key="1">
    <source>
        <dbReference type="ARBA" id="ARBA00004225"/>
    </source>
</evidence>
<dbReference type="AlphaFoldDB" id="A0A9W6ZGZ3"/>
<reference evidence="9" key="1">
    <citation type="submission" date="2022-07" db="EMBL/GenBank/DDBJ databases">
        <title>Genome analysis of Parmales, a sister group of diatoms, reveals the evolutionary specialization of diatoms from phago-mixotrophs to photoautotrophs.</title>
        <authorList>
            <person name="Ban H."/>
            <person name="Sato S."/>
            <person name="Yoshikawa S."/>
            <person name="Kazumasa Y."/>
            <person name="Nakamura Y."/>
            <person name="Ichinomiya M."/>
            <person name="Saitoh K."/>
            <person name="Sato N."/>
            <person name="Blanc-Mathieu R."/>
            <person name="Endo H."/>
            <person name="Kuwata A."/>
            <person name="Ogata H."/>
        </authorList>
    </citation>
    <scope>NUCLEOTIDE SEQUENCE</scope>
</reference>
<proteinExistence type="inferred from homology"/>
<keyword evidence="5" id="KW-0677">Repeat</keyword>
<evidence type="ECO:0000256" key="2">
    <source>
        <dbReference type="ARBA" id="ARBA00006375"/>
    </source>
</evidence>